<dbReference type="EMBL" id="BARV01019351">
    <property type="protein sequence ID" value="GAI29986.1"/>
    <property type="molecule type" value="Genomic_DNA"/>
</dbReference>
<sequence>PDRNVTITAYSYFEDEEGYWHRDDKATKNVSLVAPPEVYAGTISRMELEYDEARAAIPAYNIPQGQRGLVHIWGRNDMSTSQKLGISWRVKDPDGTVVEEYSDWQAFLTGPGEEHEFIGGRFDLDKVGTYTIFVGLVMNFDDPEYVDTYPGDLCAVAAEGVGMELKAGWNAVVYKGKAQLVEEAFASIMSYLDPESAVYYWDSLTGAYVIPVTDTFMVPYRAYWIKVTQDCTWTYGAEATAPSSVYLYAGWNNLVPWCGEAIPPAEAFAPILSYLST</sequence>
<dbReference type="AlphaFoldDB" id="X1NIG3"/>
<evidence type="ECO:0000313" key="1">
    <source>
        <dbReference type="EMBL" id="GAI29986.1"/>
    </source>
</evidence>
<feature type="non-terminal residue" evidence="1">
    <location>
        <position position="277"/>
    </location>
</feature>
<comment type="caution">
    <text evidence="1">The sequence shown here is derived from an EMBL/GenBank/DDBJ whole genome shotgun (WGS) entry which is preliminary data.</text>
</comment>
<proteinExistence type="predicted"/>
<name>X1NIG3_9ZZZZ</name>
<protein>
    <submittedName>
        <fullName evidence="1">Uncharacterized protein</fullName>
    </submittedName>
</protein>
<gene>
    <name evidence="1" type="ORF">S06H3_32529</name>
</gene>
<feature type="non-terminal residue" evidence="1">
    <location>
        <position position="1"/>
    </location>
</feature>
<accession>X1NIG3</accession>
<organism evidence="1">
    <name type="scientific">marine sediment metagenome</name>
    <dbReference type="NCBI Taxonomy" id="412755"/>
    <lineage>
        <taxon>unclassified sequences</taxon>
        <taxon>metagenomes</taxon>
        <taxon>ecological metagenomes</taxon>
    </lineage>
</organism>
<reference evidence="1" key="1">
    <citation type="journal article" date="2014" name="Front. Microbiol.">
        <title>High frequency of phylogenetically diverse reductive dehalogenase-homologous genes in deep subseafloor sedimentary metagenomes.</title>
        <authorList>
            <person name="Kawai M."/>
            <person name="Futagami T."/>
            <person name="Toyoda A."/>
            <person name="Takaki Y."/>
            <person name="Nishi S."/>
            <person name="Hori S."/>
            <person name="Arai W."/>
            <person name="Tsubouchi T."/>
            <person name="Morono Y."/>
            <person name="Uchiyama I."/>
            <person name="Ito T."/>
            <person name="Fujiyama A."/>
            <person name="Inagaki F."/>
            <person name="Takami H."/>
        </authorList>
    </citation>
    <scope>NUCLEOTIDE SEQUENCE</scope>
    <source>
        <strain evidence="1">Expedition CK06-06</strain>
    </source>
</reference>